<keyword evidence="1" id="KW-0812">Transmembrane</keyword>
<dbReference type="OrthoDB" id="9939136at2"/>
<proteinExistence type="predicted"/>
<protein>
    <submittedName>
        <fullName evidence="2">Uncharacterized protein</fullName>
    </submittedName>
</protein>
<evidence type="ECO:0000313" key="3">
    <source>
        <dbReference type="Proteomes" id="UP000325797"/>
    </source>
</evidence>
<accession>A0A5J6N0R7</accession>
<reference evidence="2 3" key="1">
    <citation type="submission" date="2019-08" db="EMBL/GenBank/DDBJ databases">
        <title>Hyperibacter terrae gen. nov., sp. nov. and Hyperibacter viscosus sp. nov., two new members in the family Rhodospirillaceae isolated from the rhizosphere of Hypericum perforatum.</title>
        <authorList>
            <person name="Noviana Z."/>
        </authorList>
    </citation>
    <scope>NUCLEOTIDE SEQUENCE [LARGE SCALE GENOMIC DNA]</scope>
    <source>
        <strain evidence="2 3">R5959</strain>
    </source>
</reference>
<keyword evidence="1" id="KW-0472">Membrane</keyword>
<dbReference type="EMBL" id="CP042582">
    <property type="protein sequence ID" value="QEX23067.1"/>
    <property type="molecule type" value="Genomic_DNA"/>
</dbReference>
<evidence type="ECO:0000313" key="2">
    <source>
        <dbReference type="EMBL" id="QEX23067.1"/>
    </source>
</evidence>
<gene>
    <name evidence="2" type="ORF">FRZ61_30020</name>
</gene>
<organism evidence="2 3">
    <name type="scientific">Hypericibacter adhaerens</name>
    <dbReference type="NCBI Taxonomy" id="2602016"/>
    <lineage>
        <taxon>Bacteria</taxon>
        <taxon>Pseudomonadati</taxon>
        <taxon>Pseudomonadota</taxon>
        <taxon>Alphaproteobacteria</taxon>
        <taxon>Rhodospirillales</taxon>
        <taxon>Dongiaceae</taxon>
        <taxon>Hypericibacter</taxon>
    </lineage>
</organism>
<name>A0A5J6N0R7_9PROT</name>
<feature type="transmembrane region" description="Helical" evidence="1">
    <location>
        <begin position="6"/>
        <end position="22"/>
    </location>
</feature>
<dbReference type="RefSeq" id="WP_151118495.1">
    <property type="nucleotide sequence ID" value="NZ_CP042582.1"/>
</dbReference>
<dbReference type="AlphaFoldDB" id="A0A5J6N0R7"/>
<evidence type="ECO:0000256" key="1">
    <source>
        <dbReference type="SAM" id="Phobius"/>
    </source>
</evidence>
<sequence>MILLVINILIIVVIGAILFWVVDRFVRDGRLGNLLKILIVLVCLAGIVARVLPVLSGGTVM</sequence>
<keyword evidence="3" id="KW-1185">Reference proteome</keyword>
<keyword evidence="1" id="KW-1133">Transmembrane helix</keyword>
<dbReference type="Proteomes" id="UP000325797">
    <property type="component" value="Chromosome"/>
</dbReference>
<feature type="transmembrane region" description="Helical" evidence="1">
    <location>
        <begin position="34"/>
        <end position="55"/>
    </location>
</feature>
<dbReference type="KEGG" id="hadh:FRZ61_30020"/>